<keyword evidence="6" id="KW-0309">Germination</keyword>
<evidence type="ECO:0000259" key="15">
    <source>
        <dbReference type="Pfam" id="PF25198"/>
    </source>
</evidence>
<comment type="caution">
    <text evidence="16">The sequence shown here is derived from an EMBL/GenBank/DDBJ whole genome shotgun (WGS) entry which is preliminary data.</text>
</comment>
<dbReference type="InterPro" id="IPR004761">
    <property type="entry name" value="Spore_GerAB"/>
</dbReference>
<protein>
    <submittedName>
        <fullName evidence="16">Ger(X)C family germination protein/spore germination protein (Amino acid permease)</fullName>
    </submittedName>
</protein>
<sequence length="751" mass="86177">MQYKSFINNFGLFSTIVVTVVGVGIFSYPQEIVSIVGTDGWIVTIFAGIITYLLLYIAYSVIRLSEYEKFYFILKNNFGAIIGRIVSLVFIAFNVVVISMGMRMFSEVIKMYLLEKTPTEFILVIVILTGMYLLRGGLESLIKFNEISFWIMFVPIIIVFLFTLNKADFSNILPVFNSKPYEYIEGVKNSIYSFSGIEIIYLIAPFIKSRFSALKTSGKSILFITLFYVITIILSLAIFSKQQTRVLLWPTITMMKSISVDGTFIQRWEGAVMAMWVMFYFTTFTNIYYLASDIAKDMFKLKNINIPCIVLGVVIYITALYPKNIAALYYINNKLVTPLFIFNLLILPVILFLVIKFKKKPFLKKVIPLFLICILLTGCWDKTEIEKKQLISSIGIDAGEDIDKQKYLKNVKSKYPLTSIDLKKIHVTFSVPDLSKLGPEKGAQAEDKYIDADGYSMQDAVSKARRKSSRAIKFSHTELLILSEDIMEHPDVLKEIIDYLQREPSLNRNMYVVLSKGDSSQYMKLKTNMEKNMESYIFGLIENDLKSTEIIPVTLNDFLVQMSQNGNSLLPIVSMDKNNKNIKIDGSEAIKNFKAKGNLNSVQTANIELLRGKLKGSNKMILLDNHPIDIDINNTNRKISVSEINGRLCFNINLNIECQIKNYYSDKKIFSVDKLNYIQDNFNKSIKNECEQVAQLVQQKMEIDPIGFKEYVEKYHPIIWNKVKNNWEKQYKSSIINVNVDTQIRRIGVVK</sequence>
<evidence type="ECO:0000256" key="13">
    <source>
        <dbReference type="SAM" id="Phobius"/>
    </source>
</evidence>
<feature type="transmembrane region" description="Helical" evidence="13">
    <location>
        <begin position="121"/>
        <end position="138"/>
    </location>
</feature>
<comment type="similarity">
    <text evidence="4">Belongs to the amino acid-polyamine-organocation (APC) superfamily. Spore germination protein (SGP) (TC 2.A.3.9) family.</text>
</comment>
<keyword evidence="8" id="KW-0732">Signal</keyword>
<dbReference type="InterPro" id="IPR038501">
    <property type="entry name" value="Spore_GerAC_C_sf"/>
</dbReference>
<comment type="similarity">
    <text evidence="3">Belongs to the GerABKC lipoprotein family.</text>
</comment>
<evidence type="ECO:0000256" key="10">
    <source>
        <dbReference type="ARBA" id="ARBA00023136"/>
    </source>
</evidence>
<feature type="transmembrane region" description="Helical" evidence="13">
    <location>
        <begin position="40"/>
        <end position="61"/>
    </location>
</feature>
<dbReference type="EMBL" id="JAGGLM010000004">
    <property type="protein sequence ID" value="MBP2032364.1"/>
    <property type="molecule type" value="Genomic_DNA"/>
</dbReference>
<evidence type="ECO:0000313" key="17">
    <source>
        <dbReference type="Proteomes" id="UP001519307"/>
    </source>
</evidence>
<feature type="transmembrane region" description="Helical" evidence="13">
    <location>
        <begin position="335"/>
        <end position="355"/>
    </location>
</feature>
<organism evidence="16 17">
    <name type="scientific">Clostridium algifaecis</name>
    <dbReference type="NCBI Taxonomy" id="1472040"/>
    <lineage>
        <taxon>Bacteria</taxon>
        <taxon>Bacillati</taxon>
        <taxon>Bacillota</taxon>
        <taxon>Clostridia</taxon>
        <taxon>Eubacteriales</taxon>
        <taxon>Clostridiaceae</taxon>
        <taxon>Clostridium</taxon>
    </lineage>
</organism>
<dbReference type="Gene3D" id="3.30.300.210">
    <property type="entry name" value="Nutrient germinant receptor protein C, domain 3"/>
    <property type="match status" value="1"/>
</dbReference>
<feature type="transmembrane region" description="Helical" evidence="13">
    <location>
        <begin position="303"/>
        <end position="323"/>
    </location>
</feature>
<evidence type="ECO:0000256" key="8">
    <source>
        <dbReference type="ARBA" id="ARBA00022729"/>
    </source>
</evidence>
<keyword evidence="7 13" id="KW-0812">Transmembrane</keyword>
<feature type="transmembrane region" description="Helical" evidence="13">
    <location>
        <begin position="7"/>
        <end position="28"/>
    </location>
</feature>
<evidence type="ECO:0000256" key="6">
    <source>
        <dbReference type="ARBA" id="ARBA00022544"/>
    </source>
</evidence>
<keyword evidence="12" id="KW-0449">Lipoprotein</keyword>
<keyword evidence="11" id="KW-0564">Palmitate</keyword>
<dbReference type="Pfam" id="PF25198">
    <property type="entry name" value="Spore_GerAC_N"/>
    <property type="match status" value="1"/>
</dbReference>
<feature type="transmembrane region" description="Helical" evidence="13">
    <location>
        <begin position="220"/>
        <end position="239"/>
    </location>
</feature>
<evidence type="ECO:0000256" key="1">
    <source>
        <dbReference type="ARBA" id="ARBA00004141"/>
    </source>
</evidence>
<feature type="domain" description="Spore germination protein N-terminal" evidence="15">
    <location>
        <begin position="381"/>
        <end position="574"/>
    </location>
</feature>
<dbReference type="InterPro" id="IPR008844">
    <property type="entry name" value="Spore_GerAC-like"/>
</dbReference>
<evidence type="ECO:0000256" key="12">
    <source>
        <dbReference type="ARBA" id="ARBA00023288"/>
    </source>
</evidence>
<feature type="transmembrane region" description="Helical" evidence="13">
    <location>
        <begin position="81"/>
        <end position="101"/>
    </location>
</feature>
<dbReference type="Proteomes" id="UP001519307">
    <property type="component" value="Unassembled WGS sequence"/>
</dbReference>
<feature type="domain" description="Spore germination GerAC-like C-terminal" evidence="14">
    <location>
        <begin position="586"/>
        <end position="748"/>
    </location>
</feature>
<dbReference type="InterPro" id="IPR057336">
    <property type="entry name" value="GerAC_N"/>
</dbReference>
<evidence type="ECO:0000256" key="7">
    <source>
        <dbReference type="ARBA" id="ARBA00022692"/>
    </source>
</evidence>
<evidence type="ECO:0000256" key="4">
    <source>
        <dbReference type="ARBA" id="ARBA00007998"/>
    </source>
</evidence>
<feature type="transmembrane region" description="Helical" evidence="13">
    <location>
        <begin position="190"/>
        <end position="208"/>
    </location>
</feature>
<dbReference type="NCBIfam" id="TIGR00912">
    <property type="entry name" value="2A0309"/>
    <property type="match status" value="1"/>
</dbReference>
<keyword evidence="9 13" id="KW-1133">Transmembrane helix</keyword>
<keyword evidence="17" id="KW-1185">Reference proteome</keyword>
<comment type="subcellular location">
    <subcellularLocation>
        <location evidence="2">Membrane</location>
        <topology evidence="2">Lipid-anchor</topology>
    </subcellularLocation>
    <subcellularLocation>
        <location evidence="1">Membrane</location>
        <topology evidence="1">Multi-pass membrane protein</topology>
    </subcellularLocation>
</comment>
<dbReference type="RefSeq" id="WP_209701458.1">
    <property type="nucleotide sequence ID" value="NZ_JAGGLM010000004.1"/>
</dbReference>
<feature type="transmembrane region" description="Helical" evidence="13">
    <location>
        <begin position="362"/>
        <end position="380"/>
    </location>
</feature>
<evidence type="ECO:0000256" key="3">
    <source>
        <dbReference type="ARBA" id="ARBA00007886"/>
    </source>
</evidence>
<evidence type="ECO:0000259" key="14">
    <source>
        <dbReference type="Pfam" id="PF05504"/>
    </source>
</evidence>
<dbReference type="NCBIfam" id="TIGR02887">
    <property type="entry name" value="spore_ger_x_C"/>
    <property type="match status" value="1"/>
</dbReference>
<keyword evidence="5" id="KW-0813">Transport</keyword>
<evidence type="ECO:0000256" key="5">
    <source>
        <dbReference type="ARBA" id="ARBA00022448"/>
    </source>
</evidence>
<reference evidence="16 17" key="1">
    <citation type="submission" date="2021-03" db="EMBL/GenBank/DDBJ databases">
        <title>Genomic Encyclopedia of Type Strains, Phase IV (KMG-IV): sequencing the most valuable type-strain genomes for metagenomic binning, comparative biology and taxonomic classification.</title>
        <authorList>
            <person name="Goeker M."/>
        </authorList>
    </citation>
    <scope>NUCLEOTIDE SEQUENCE [LARGE SCALE GENOMIC DNA]</scope>
    <source>
        <strain evidence="16 17">DSM 28783</strain>
    </source>
</reference>
<dbReference type="Gene3D" id="1.20.1740.10">
    <property type="entry name" value="Amino acid/polyamine transporter I"/>
    <property type="match status" value="1"/>
</dbReference>
<accession>A0ABS4KU50</accession>
<feature type="transmembrane region" description="Helical" evidence="13">
    <location>
        <begin position="147"/>
        <end position="164"/>
    </location>
</feature>
<feature type="transmembrane region" description="Helical" evidence="13">
    <location>
        <begin position="271"/>
        <end position="291"/>
    </location>
</feature>
<proteinExistence type="inferred from homology"/>
<name>A0ABS4KU50_9CLOT</name>
<evidence type="ECO:0000313" key="16">
    <source>
        <dbReference type="EMBL" id="MBP2032364.1"/>
    </source>
</evidence>
<dbReference type="Pfam" id="PF05504">
    <property type="entry name" value="Spore_GerAC"/>
    <property type="match status" value="1"/>
</dbReference>
<dbReference type="PANTHER" id="PTHR34975">
    <property type="entry name" value="SPORE GERMINATION PROTEIN A2"/>
    <property type="match status" value="1"/>
</dbReference>
<dbReference type="PANTHER" id="PTHR34975:SF2">
    <property type="entry name" value="SPORE GERMINATION PROTEIN A2"/>
    <property type="match status" value="1"/>
</dbReference>
<dbReference type="Pfam" id="PF03845">
    <property type="entry name" value="Spore_permease"/>
    <property type="match status" value="1"/>
</dbReference>
<gene>
    <name evidence="16" type="ORF">J2Z42_001029</name>
</gene>
<keyword evidence="10 13" id="KW-0472">Membrane</keyword>
<evidence type="ECO:0000256" key="2">
    <source>
        <dbReference type="ARBA" id="ARBA00004635"/>
    </source>
</evidence>
<evidence type="ECO:0000256" key="11">
    <source>
        <dbReference type="ARBA" id="ARBA00023139"/>
    </source>
</evidence>
<evidence type="ECO:0000256" key="9">
    <source>
        <dbReference type="ARBA" id="ARBA00022989"/>
    </source>
</evidence>
<dbReference type="InterPro" id="IPR046953">
    <property type="entry name" value="Spore_GerAC-like_C"/>
</dbReference>